<reference evidence="2 3" key="1">
    <citation type="submission" date="2023-07" db="EMBL/GenBank/DDBJ databases">
        <title>Functional and genomic diversity of the sorghum phyllosphere microbiome.</title>
        <authorList>
            <person name="Shade A."/>
        </authorList>
    </citation>
    <scope>NUCLEOTIDE SEQUENCE [LARGE SCALE GENOMIC DNA]</scope>
    <source>
        <strain evidence="2 3">SORGH_AS_1064</strain>
    </source>
</reference>
<dbReference type="Proteomes" id="UP001225072">
    <property type="component" value="Unassembled WGS sequence"/>
</dbReference>
<organism evidence="2 3">
    <name type="scientific">Chryseobacterium camelliae</name>
    <dbReference type="NCBI Taxonomy" id="1265445"/>
    <lineage>
        <taxon>Bacteria</taxon>
        <taxon>Pseudomonadati</taxon>
        <taxon>Bacteroidota</taxon>
        <taxon>Flavobacteriia</taxon>
        <taxon>Flavobacteriales</taxon>
        <taxon>Weeksellaceae</taxon>
        <taxon>Chryseobacterium group</taxon>
        <taxon>Chryseobacterium</taxon>
    </lineage>
</organism>
<proteinExistence type="predicted"/>
<feature type="transmembrane region" description="Helical" evidence="1">
    <location>
        <begin position="123"/>
        <end position="150"/>
    </location>
</feature>
<dbReference type="InterPro" id="IPR035287">
    <property type="entry name" value="DUF5362"/>
</dbReference>
<keyword evidence="1" id="KW-1133">Transmembrane helix</keyword>
<keyword evidence="3" id="KW-1185">Reference proteome</keyword>
<name>A0ABU0TEN8_9FLAO</name>
<dbReference type="Pfam" id="PF17319">
    <property type="entry name" value="DUF5362"/>
    <property type="match status" value="1"/>
</dbReference>
<keyword evidence="1" id="KW-0472">Membrane</keyword>
<feature type="transmembrane region" description="Helical" evidence="1">
    <location>
        <begin position="29"/>
        <end position="52"/>
    </location>
</feature>
<dbReference type="RefSeq" id="WP_307446480.1">
    <property type="nucleotide sequence ID" value="NZ_JAUTAL010000001.1"/>
</dbReference>
<feature type="transmembrane region" description="Helical" evidence="1">
    <location>
        <begin position="64"/>
        <end position="86"/>
    </location>
</feature>
<keyword evidence="1" id="KW-0812">Transmembrane</keyword>
<gene>
    <name evidence="2" type="ORF">QE404_000681</name>
</gene>
<evidence type="ECO:0008006" key="4">
    <source>
        <dbReference type="Google" id="ProtNLM"/>
    </source>
</evidence>
<evidence type="ECO:0000313" key="3">
    <source>
        <dbReference type="Proteomes" id="UP001225072"/>
    </source>
</evidence>
<accession>A0ABU0TEN8</accession>
<comment type="caution">
    <text evidence="2">The sequence shown here is derived from an EMBL/GenBank/DDBJ whole genome shotgun (WGS) entry which is preliminary data.</text>
</comment>
<sequence>MDNQSPFEQFDELRIDASSKLFLAEAGKWTTFLAILGYIGIGFMILAGIMMISLGNSAGMYGKFFPMGSGLILGSTYLVLAGLYFIPINYLYRFGSNMKTAISSNNQASLTRAFEYLKSHYKFIGILTIILIGLYILIIIAAIILPVGAIR</sequence>
<evidence type="ECO:0000313" key="2">
    <source>
        <dbReference type="EMBL" id="MDQ1095534.1"/>
    </source>
</evidence>
<protein>
    <recommendedName>
        <fullName evidence="4">DUF5362 domain-containing protein</fullName>
    </recommendedName>
</protein>
<evidence type="ECO:0000256" key="1">
    <source>
        <dbReference type="SAM" id="Phobius"/>
    </source>
</evidence>
<dbReference type="EMBL" id="JAUTAL010000001">
    <property type="protein sequence ID" value="MDQ1095534.1"/>
    <property type="molecule type" value="Genomic_DNA"/>
</dbReference>